<dbReference type="EMBL" id="HBKN01048164">
    <property type="protein sequence ID" value="CAE2338379.1"/>
    <property type="molecule type" value="Transcribed_RNA"/>
</dbReference>
<reference evidence="2" key="1">
    <citation type="submission" date="2021-01" db="EMBL/GenBank/DDBJ databases">
        <authorList>
            <person name="Corre E."/>
            <person name="Pelletier E."/>
            <person name="Niang G."/>
            <person name="Scheremetjew M."/>
            <person name="Finn R."/>
            <person name="Kale V."/>
            <person name="Holt S."/>
            <person name="Cochrane G."/>
            <person name="Meng A."/>
            <person name="Brown T."/>
            <person name="Cohen L."/>
        </authorList>
    </citation>
    <scope>NUCLEOTIDE SEQUENCE</scope>
    <source>
        <strain evidence="2">CCMP 2712</strain>
    </source>
</reference>
<accession>A0A6U6DHC8</accession>
<feature type="signal peptide" evidence="1">
    <location>
        <begin position="1"/>
        <end position="22"/>
    </location>
</feature>
<proteinExistence type="predicted"/>
<evidence type="ECO:0000313" key="2">
    <source>
        <dbReference type="EMBL" id="CAE2338379.1"/>
    </source>
</evidence>
<keyword evidence="1" id="KW-0732">Signal</keyword>
<sequence>MLCKSMLWCCLFFVLGTKRVCTFTGYKGYDKEETATGIFKGYCIPMSYNYEIGLCQGYSGTAKVCAATSKADNQFSAEYYKTNEVMSSTSAIMDKTLVKGGTFFKQLALYMITKACSQIGPNVQVNGNLNDDQIQKGACNFVWRRDQEIQNASISNTPAKNQSWGTFLYQGPRNLTYFVFKGIPKSQCSYDYDCRHFNQPGQVLPS</sequence>
<gene>
    <name evidence="2" type="ORF">GTHE00462_LOCUS37617</name>
    <name evidence="3" type="ORF">GTHE00462_LOCUS37620</name>
</gene>
<name>A0A6U6DHC8_GUITH</name>
<protein>
    <submittedName>
        <fullName evidence="2">Uncharacterized protein</fullName>
    </submittedName>
</protein>
<evidence type="ECO:0000256" key="1">
    <source>
        <dbReference type="SAM" id="SignalP"/>
    </source>
</evidence>
<dbReference type="AlphaFoldDB" id="A0A6U6DHC8"/>
<evidence type="ECO:0000313" key="3">
    <source>
        <dbReference type="EMBL" id="CAE2338382.1"/>
    </source>
</evidence>
<organism evidence="2">
    <name type="scientific">Guillardia theta</name>
    <name type="common">Cryptophyte</name>
    <name type="synonym">Cryptomonas phi</name>
    <dbReference type="NCBI Taxonomy" id="55529"/>
    <lineage>
        <taxon>Eukaryota</taxon>
        <taxon>Cryptophyceae</taxon>
        <taxon>Pyrenomonadales</taxon>
        <taxon>Geminigeraceae</taxon>
        <taxon>Guillardia</taxon>
    </lineage>
</organism>
<dbReference type="EMBL" id="HBKN01048167">
    <property type="protein sequence ID" value="CAE2338382.1"/>
    <property type="molecule type" value="Transcribed_RNA"/>
</dbReference>
<feature type="chain" id="PRO_5035677262" evidence="1">
    <location>
        <begin position="23"/>
        <end position="206"/>
    </location>
</feature>